<evidence type="ECO:0000259" key="12">
    <source>
        <dbReference type="PROSITE" id="PS51199"/>
    </source>
</evidence>
<keyword evidence="5" id="KW-0378">Hydrolase</keyword>
<dbReference type="EC" id="5.6.2.3" evidence="10"/>
<protein>
    <recommendedName>
        <fullName evidence="10">DNA 5'-3' helicase</fullName>
        <ecNumber evidence="10">5.6.2.3</ecNumber>
    </recommendedName>
</protein>
<dbReference type="InterPro" id="IPR007694">
    <property type="entry name" value="DNA_helicase_DnaB-like_C"/>
</dbReference>
<dbReference type="Pfam" id="PF03796">
    <property type="entry name" value="DnaB_C"/>
    <property type="match status" value="1"/>
</dbReference>
<dbReference type="Gene3D" id="1.10.860.10">
    <property type="entry name" value="DNAb Helicase, Chain A"/>
    <property type="match status" value="1"/>
</dbReference>
<dbReference type="Pfam" id="PF00772">
    <property type="entry name" value="DnaB"/>
    <property type="match status" value="1"/>
</dbReference>
<dbReference type="PANTHER" id="PTHR30153">
    <property type="entry name" value="REPLICATIVE DNA HELICASE DNAB"/>
    <property type="match status" value="1"/>
</dbReference>
<dbReference type="EMBL" id="MFNF01000063">
    <property type="protein sequence ID" value="OGG98977.1"/>
    <property type="molecule type" value="Genomic_DNA"/>
</dbReference>
<keyword evidence="7" id="KW-0067">ATP-binding</keyword>
<dbReference type="InterPro" id="IPR016136">
    <property type="entry name" value="DNA_helicase_N/primase_C"/>
</dbReference>
<comment type="similarity">
    <text evidence="1">Belongs to the helicase family. DnaB subfamily.</text>
</comment>
<evidence type="ECO:0000256" key="11">
    <source>
        <dbReference type="ARBA" id="ARBA00048954"/>
    </source>
</evidence>
<evidence type="ECO:0000256" key="6">
    <source>
        <dbReference type="ARBA" id="ARBA00022806"/>
    </source>
</evidence>
<dbReference type="Proteomes" id="UP000177583">
    <property type="component" value="Unassembled WGS sequence"/>
</dbReference>
<dbReference type="GO" id="GO:0006269">
    <property type="term" value="P:DNA replication, synthesis of primer"/>
    <property type="evidence" value="ECO:0007669"/>
    <property type="project" value="UniProtKB-KW"/>
</dbReference>
<dbReference type="GO" id="GO:1990077">
    <property type="term" value="C:primosome complex"/>
    <property type="evidence" value="ECO:0007669"/>
    <property type="project" value="UniProtKB-KW"/>
</dbReference>
<dbReference type="InterPro" id="IPR027417">
    <property type="entry name" value="P-loop_NTPase"/>
</dbReference>
<evidence type="ECO:0000256" key="4">
    <source>
        <dbReference type="ARBA" id="ARBA00022741"/>
    </source>
</evidence>
<evidence type="ECO:0000256" key="7">
    <source>
        <dbReference type="ARBA" id="ARBA00022840"/>
    </source>
</evidence>
<name>A0A1F6GLK9_9PROT</name>
<keyword evidence="4" id="KW-0547">Nucleotide-binding</keyword>
<keyword evidence="9" id="KW-0413">Isomerase</keyword>
<keyword evidence="2" id="KW-0639">Primosome</keyword>
<sequence>MPFELFVNFEAEQAVLGSILTENRCVAEAASLLTPAHFGTLAHRWTFAAMLEMAEANQAIDEFTLGGQLKGMGKLEEVGGYAYLAELALMRFAPANLWDYAGILVEQYTASKLLKALEEGAERLKSGKAKAGELIELVITKAQGLRDGLGTKSKVITLADCMVPIFSEVGAVSEGKKNFALPTGLGPIDQKLGGGMHHGDLIILAARPSMGKTSLAMSIAESVAVSHSQKQVLIFSKETGWKSLVRDRIIPIHSGISSTKLRNPGQMVAEDWERLAMATDRLSGVRNLKIYDHGGMRVGDVHRVISQEAERDGLDLVIIDYLQLFDEAKGGETRALEIGKITRRIKECCLSFHIPILLLSQLNREVDKTSRKPRLSDLRDSGAIEQDADVVIFIHQEQEESQLRDLIFEKNRNGETGTAQLVFLAERTQFRSPTRDDYQTTYPGKSR</sequence>
<dbReference type="SUPFAM" id="SSF52540">
    <property type="entry name" value="P-loop containing nucleoside triphosphate hydrolases"/>
    <property type="match status" value="1"/>
</dbReference>
<dbReference type="InterPro" id="IPR003593">
    <property type="entry name" value="AAA+_ATPase"/>
</dbReference>
<evidence type="ECO:0000256" key="1">
    <source>
        <dbReference type="ARBA" id="ARBA00008428"/>
    </source>
</evidence>
<keyword evidence="6" id="KW-0347">Helicase</keyword>
<keyword evidence="8" id="KW-0238">DNA-binding</keyword>
<reference evidence="13 14" key="1">
    <citation type="journal article" date="2016" name="Nat. Commun.">
        <title>Thousands of microbial genomes shed light on interconnected biogeochemical processes in an aquifer system.</title>
        <authorList>
            <person name="Anantharaman K."/>
            <person name="Brown C.T."/>
            <person name="Hug L.A."/>
            <person name="Sharon I."/>
            <person name="Castelle C.J."/>
            <person name="Probst A.J."/>
            <person name="Thomas B.C."/>
            <person name="Singh A."/>
            <person name="Wilkins M.J."/>
            <person name="Karaoz U."/>
            <person name="Brodie E.L."/>
            <person name="Williams K.H."/>
            <person name="Hubbard S.S."/>
            <person name="Banfield J.F."/>
        </authorList>
    </citation>
    <scope>NUCLEOTIDE SEQUENCE [LARGE SCALE GENOMIC DNA]</scope>
</reference>
<dbReference type="InterPro" id="IPR036185">
    <property type="entry name" value="DNA_heli_DnaB-like_N_sf"/>
</dbReference>
<evidence type="ECO:0000256" key="9">
    <source>
        <dbReference type="ARBA" id="ARBA00023235"/>
    </source>
</evidence>
<evidence type="ECO:0000256" key="2">
    <source>
        <dbReference type="ARBA" id="ARBA00022515"/>
    </source>
</evidence>
<evidence type="ECO:0000313" key="14">
    <source>
        <dbReference type="Proteomes" id="UP000177583"/>
    </source>
</evidence>
<dbReference type="GO" id="GO:0016787">
    <property type="term" value="F:hydrolase activity"/>
    <property type="evidence" value="ECO:0007669"/>
    <property type="project" value="UniProtKB-KW"/>
</dbReference>
<dbReference type="GO" id="GO:0005829">
    <property type="term" value="C:cytosol"/>
    <property type="evidence" value="ECO:0007669"/>
    <property type="project" value="TreeGrafter"/>
</dbReference>
<dbReference type="GO" id="GO:0003677">
    <property type="term" value="F:DNA binding"/>
    <property type="evidence" value="ECO:0007669"/>
    <property type="project" value="UniProtKB-KW"/>
</dbReference>
<gene>
    <name evidence="13" type="ORF">A2557_00555</name>
</gene>
<evidence type="ECO:0000256" key="5">
    <source>
        <dbReference type="ARBA" id="ARBA00022801"/>
    </source>
</evidence>
<accession>A0A1F6GLK9</accession>
<dbReference type="SUPFAM" id="SSF48024">
    <property type="entry name" value="N-terminal domain of DnaB helicase"/>
    <property type="match status" value="1"/>
</dbReference>
<dbReference type="GO" id="GO:0005524">
    <property type="term" value="F:ATP binding"/>
    <property type="evidence" value="ECO:0007669"/>
    <property type="project" value="UniProtKB-KW"/>
</dbReference>
<dbReference type="SMART" id="SM00382">
    <property type="entry name" value="AAA"/>
    <property type="match status" value="1"/>
</dbReference>
<organism evidence="13 14">
    <name type="scientific">Candidatus Lambdaproteobacteria bacterium RIFOXYD2_FULL_56_26</name>
    <dbReference type="NCBI Taxonomy" id="1817773"/>
    <lineage>
        <taxon>Bacteria</taxon>
        <taxon>Pseudomonadati</taxon>
        <taxon>Pseudomonadota</taxon>
        <taxon>Candidatus Lambdaproteobacteria</taxon>
    </lineage>
</organism>
<comment type="caution">
    <text evidence="13">The sequence shown here is derived from an EMBL/GenBank/DDBJ whole genome shotgun (WGS) entry which is preliminary data.</text>
</comment>
<evidence type="ECO:0000256" key="3">
    <source>
        <dbReference type="ARBA" id="ARBA00022705"/>
    </source>
</evidence>
<dbReference type="GO" id="GO:0043139">
    <property type="term" value="F:5'-3' DNA helicase activity"/>
    <property type="evidence" value="ECO:0007669"/>
    <property type="project" value="UniProtKB-EC"/>
</dbReference>
<comment type="catalytic activity">
    <reaction evidence="11">
        <text>ATP + H2O = ADP + phosphate + H(+)</text>
        <dbReference type="Rhea" id="RHEA:13065"/>
        <dbReference type="ChEBI" id="CHEBI:15377"/>
        <dbReference type="ChEBI" id="CHEBI:15378"/>
        <dbReference type="ChEBI" id="CHEBI:30616"/>
        <dbReference type="ChEBI" id="CHEBI:43474"/>
        <dbReference type="ChEBI" id="CHEBI:456216"/>
        <dbReference type="EC" id="5.6.2.3"/>
    </reaction>
</comment>
<dbReference type="PANTHER" id="PTHR30153:SF2">
    <property type="entry name" value="REPLICATIVE DNA HELICASE"/>
    <property type="match status" value="1"/>
</dbReference>
<dbReference type="Gene3D" id="3.40.50.300">
    <property type="entry name" value="P-loop containing nucleotide triphosphate hydrolases"/>
    <property type="match status" value="1"/>
</dbReference>
<keyword evidence="3" id="KW-0235">DNA replication</keyword>
<evidence type="ECO:0000256" key="10">
    <source>
        <dbReference type="ARBA" id="ARBA00044969"/>
    </source>
</evidence>
<proteinExistence type="inferred from homology"/>
<evidence type="ECO:0000256" key="8">
    <source>
        <dbReference type="ARBA" id="ARBA00023125"/>
    </source>
</evidence>
<evidence type="ECO:0000313" key="13">
    <source>
        <dbReference type="EMBL" id="OGG98977.1"/>
    </source>
</evidence>
<dbReference type="AlphaFoldDB" id="A0A1F6GLK9"/>
<dbReference type="InterPro" id="IPR007693">
    <property type="entry name" value="DNA_helicase_DnaB-like_N"/>
</dbReference>
<feature type="domain" description="SF4 helicase" evidence="12">
    <location>
        <begin position="174"/>
        <end position="437"/>
    </location>
</feature>
<dbReference type="PROSITE" id="PS51199">
    <property type="entry name" value="SF4_HELICASE"/>
    <property type="match status" value="1"/>
</dbReference>